<dbReference type="AlphaFoldDB" id="A0A418QY16"/>
<dbReference type="PROSITE" id="PS50943">
    <property type="entry name" value="HTH_CROC1"/>
    <property type="match status" value="1"/>
</dbReference>
<evidence type="ECO:0000313" key="3">
    <source>
        <dbReference type="EMBL" id="RIY10041.1"/>
    </source>
</evidence>
<sequence>MFSSTYFTPAMPNPALPSRSACALVRAHFGLTQAELARWLGVSAGMVAHLETGRKPLSLALARRLRPLELLLPPAAGGLGPEPPPPPDPLDLTTPAPAALPPAPPLEAAPLRARLRRVRYLAGKARFELEGRQMLAGQAARRAWGLGVLAALLAPEPGTGPVPAPLAPDPALRPAEDARWLARLRADTAPPPLTPTRRALLALRLHLLLEEAAALEALLAAPGSADAT</sequence>
<feature type="region of interest" description="Disordered" evidence="1">
    <location>
        <begin position="74"/>
        <end position="98"/>
    </location>
</feature>
<comment type="caution">
    <text evidence="3">The sequence shown here is derived from an EMBL/GenBank/DDBJ whole genome shotgun (WGS) entry which is preliminary data.</text>
</comment>
<reference evidence="3 4" key="2">
    <citation type="submission" date="2019-01" db="EMBL/GenBank/DDBJ databases">
        <title>Hymenobacter humicola sp. nov., isolated from soils in Antarctica.</title>
        <authorList>
            <person name="Sedlacek I."/>
            <person name="Holochova P."/>
            <person name="Kralova S."/>
            <person name="Pantucek R."/>
            <person name="Stankova E."/>
            <person name="Vrbovska V."/>
            <person name="Kristofova L."/>
            <person name="Svec P."/>
            <person name="Busse H.-J."/>
        </authorList>
    </citation>
    <scope>NUCLEOTIDE SEQUENCE [LARGE SCALE GENOMIC DNA]</scope>
    <source>
        <strain evidence="3 4">CCM 8852</strain>
    </source>
</reference>
<dbReference type="Pfam" id="PF13560">
    <property type="entry name" value="HTH_31"/>
    <property type="match status" value="1"/>
</dbReference>
<keyword evidence="4" id="KW-1185">Reference proteome</keyword>
<feature type="domain" description="HTH cro/C1-type" evidence="2">
    <location>
        <begin position="26"/>
        <end position="65"/>
    </location>
</feature>
<evidence type="ECO:0000313" key="4">
    <source>
        <dbReference type="Proteomes" id="UP000284250"/>
    </source>
</evidence>
<dbReference type="InterPro" id="IPR010982">
    <property type="entry name" value="Lambda_DNA-bd_dom_sf"/>
</dbReference>
<name>A0A418QY16_9BACT</name>
<accession>A0A418QY16</accession>
<evidence type="ECO:0000259" key="2">
    <source>
        <dbReference type="PROSITE" id="PS50943"/>
    </source>
</evidence>
<dbReference type="Gene3D" id="1.10.260.40">
    <property type="entry name" value="lambda repressor-like DNA-binding domains"/>
    <property type="match status" value="1"/>
</dbReference>
<reference evidence="3 4" key="1">
    <citation type="submission" date="2018-09" db="EMBL/GenBank/DDBJ databases">
        <authorList>
            <person name="Zeman M."/>
            <person name="Pardy F."/>
        </authorList>
    </citation>
    <scope>NUCLEOTIDE SEQUENCE [LARGE SCALE GENOMIC DNA]</scope>
    <source>
        <strain evidence="3 4">CCM 8852</strain>
    </source>
</reference>
<dbReference type="EMBL" id="QYCN01000014">
    <property type="protein sequence ID" value="RIY10041.1"/>
    <property type="molecule type" value="Genomic_DNA"/>
</dbReference>
<gene>
    <name evidence="3" type="ORF">D0T11_10905</name>
</gene>
<dbReference type="CDD" id="cd00093">
    <property type="entry name" value="HTH_XRE"/>
    <property type="match status" value="1"/>
</dbReference>
<proteinExistence type="predicted"/>
<evidence type="ECO:0000256" key="1">
    <source>
        <dbReference type="SAM" id="MobiDB-lite"/>
    </source>
</evidence>
<dbReference type="InterPro" id="IPR001387">
    <property type="entry name" value="Cro/C1-type_HTH"/>
</dbReference>
<dbReference type="SUPFAM" id="SSF47413">
    <property type="entry name" value="lambda repressor-like DNA-binding domains"/>
    <property type="match status" value="1"/>
</dbReference>
<protein>
    <submittedName>
        <fullName evidence="3">XRE family transcriptional regulator</fullName>
    </submittedName>
</protein>
<organism evidence="3 4">
    <name type="scientific">Hymenobacter rubripertinctus</name>
    <dbReference type="NCBI Taxonomy" id="2029981"/>
    <lineage>
        <taxon>Bacteria</taxon>
        <taxon>Pseudomonadati</taxon>
        <taxon>Bacteroidota</taxon>
        <taxon>Cytophagia</taxon>
        <taxon>Cytophagales</taxon>
        <taxon>Hymenobacteraceae</taxon>
        <taxon>Hymenobacter</taxon>
    </lineage>
</organism>
<dbReference type="GO" id="GO:0003677">
    <property type="term" value="F:DNA binding"/>
    <property type="evidence" value="ECO:0007669"/>
    <property type="project" value="InterPro"/>
</dbReference>
<dbReference type="Proteomes" id="UP000284250">
    <property type="component" value="Unassembled WGS sequence"/>
</dbReference>